<evidence type="ECO:0000313" key="1">
    <source>
        <dbReference type="EMBL" id="NJW54606.1"/>
    </source>
</evidence>
<protein>
    <submittedName>
        <fullName evidence="1">Metallophosphatase</fullName>
    </submittedName>
</protein>
<feature type="non-terminal residue" evidence="1">
    <location>
        <position position="182"/>
    </location>
</feature>
<proteinExistence type="predicted"/>
<gene>
    <name evidence="1" type="ORF">HC175_16970</name>
</gene>
<dbReference type="EMBL" id="JAAVJR010000325">
    <property type="protein sequence ID" value="NJW54606.1"/>
    <property type="molecule type" value="Genomic_DNA"/>
</dbReference>
<organism evidence="1 2">
    <name type="scientific">Salinimicrobium oceani</name>
    <dbReference type="NCBI Taxonomy" id="2722702"/>
    <lineage>
        <taxon>Bacteria</taxon>
        <taxon>Pseudomonadati</taxon>
        <taxon>Bacteroidota</taxon>
        <taxon>Flavobacteriia</taxon>
        <taxon>Flavobacteriales</taxon>
        <taxon>Flavobacteriaceae</taxon>
        <taxon>Salinimicrobium</taxon>
    </lineage>
</organism>
<dbReference type="Proteomes" id="UP000703674">
    <property type="component" value="Unassembled WGS sequence"/>
</dbReference>
<reference evidence="1 2" key="1">
    <citation type="submission" date="2020-03" db="EMBL/GenBank/DDBJ databases">
        <title>Salinimicrobium sp. nov, isolated from SCS.</title>
        <authorList>
            <person name="Cao W.R."/>
        </authorList>
    </citation>
    <scope>NUCLEOTIDE SEQUENCE [LARGE SCALE GENOMIC DNA]</scope>
    <source>
        <strain evidence="2">J15B91</strain>
    </source>
</reference>
<feature type="non-terminal residue" evidence="1">
    <location>
        <position position="1"/>
    </location>
</feature>
<evidence type="ECO:0000313" key="2">
    <source>
        <dbReference type="Proteomes" id="UP000703674"/>
    </source>
</evidence>
<keyword evidence="2" id="KW-1185">Reference proteome</keyword>
<comment type="caution">
    <text evidence="1">The sequence shown here is derived from an EMBL/GenBank/DDBJ whole genome shotgun (WGS) entry which is preliminary data.</text>
</comment>
<accession>A0ABX1D2B1</accession>
<sequence length="182" mass="20976">TNYYFATNGFSVRYRGEFAHLFYNWNLGITARYTSPNYTLNYFGSGTETKYDADDTDFDYNRVRIQQGYFSPSLIWRNNAGSVLNIGASLESYEVEYEQETYLGEILEPENDIFDRQLYAGAEANYRFYSKNRITFPNLGSDIQLSTGYKKSIDGAGNEFGYLQPSVSFNYPLRARGYPVFA</sequence>
<name>A0ABX1D2B1_9FLAO</name>